<gene>
    <name evidence="1" type="ORF">GCM10017083_12040</name>
</gene>
<sequence>MPIERLMVPGQLEPVSHYTHVVRAGDWIWLSGMVGMRADGTIPDDTVEQFQIALDAIDTCLRAAGGRPDQVVKVQVFMTDIAERGRINPVRQRYFGEHRPASTLVEVSALVDPRMKVEIEAVAYTGP</sequence>
<dbReference type="Pfam" id="PF01042">
    <property type="entry name" value="Ribonuc_L-PSP"/>
    <property type="match status" value="1"/>
</dbReference>
<organism evidence="1 2">
    <name type="scientific">Thalassobaculum fulvum</name>
    <dbReference type="NCBI Taxonomy" id="1633335"/>
    <lineage>
        <taxon>Bacteria</taxon>
        <taxon>Pseudomonadati</taxon>
        <taxon>Pseudomonadota</taxon>
        <taxon>Alphaproteobacteria</taxon>
        <taxon>Rhodospirillales</taxon>
        <taxon>Thalassobaculaceae</taxon>
        <taxon>Thalassobaculum</taxon>
    </lineage>
</organism>
<accession>A0A919CNM8</accession>
<dbReference type="RefSeq" id="WP_189988019.1">
    <property type="nucleotide sequence ID" value="NZ_BMZS01000002.1"/>
</dbReference>
<dbReference type="Gene3D" id="3.30.1330.40">
    <property type="entry name" value="RutC-like"/>
    <property type="match status" value="1"/>
</dbReference>
<dbReference type="AlphaFoldDB" id="A0A919CNM8"/>
<dbReference type="InterPro" id="IPR035959">
    <property type="entry name" value="RutC-like_sf"/>
</dbReference>
<evidence type="ECO:0000313" key="2">
    <source>
        <dbReference type="Proteomes" id="UP000630353"/>
    </source>
</evidence>
<dbReference type="PANTHER" id="PTHR43857:SF1">
    <property type="entry name" value="YJGH FAMILY PROTEIN"/>
    <property type="match status" value="1"/>
</dbReference>
<evidence type="ECO:0000313" key="1">
    <source>
        <dbReference type="EMBL" id="GHD44533.1"/>
    </source>
</evidence>
<name>A0A919CNM8_9PROT</name>
<comment type="caution">
    <text evidence="1">The sequence shown here is derived from an EMBL/GenBank/DDBJ whole genome shotgun (WGS) entry which is preliminary data.</text>
</comment>
<reference evidence="1" key="2">
    <citation type="submission" date="2020-09" db="EMBL/GenBank/DDBJ databases">
        <authorList>
            <person name="Sun Q."/>
            <person name="Kim S."/>
        </authorList>
    </citation>
    <scope>NUCLEOTIDE SEQUENCE</scope>
    <source>
        <strain evidence="1">KCTC 42651</strain>
    </source>
</reference>
<dbReference type="SUPFAM" id="SSF55298">
    <property type="entry name" value="YjgF-like"/>
    <property type="match status" value="1"/>
</dbReference>
<dbReference type="Proteomes" id="UP000630353">
    <property type="component" value="Unassembled WGS sequence"/>
</dbReference>
<dbReference type="PANTHER" id="PTHR43857">
    <property type="entry name" value="BLR7761 PROTEIN"/>
    <property type="match status" value="1"/>
</dbReference>
<evidence type="ECO:0008006" key="3">
    <source>
        <dbReference type="Google" id="ProtNLM"/>
    </source>
</evidence>
<protein>
    <recommendedName>
        <fullName evidence="3">Enamine deaminase RidA, house cleaning of reactive enamine intermediates, YjgF/YER057c/UK114 family</fullName>
    </recommendedName>
</protein>
<reference evidence="1" key="1">
    <citation type="journal article" date="2014" name="Int. J. Syst. Evol. Microbiol.">
        <title>Complete genome sequence of Corynebacterium casei LMG S-19264T (=DSM 44701T), isolated from a smear-ripened cheese.</title>
        <authorList>
            <consortium name="US DOE Joint Genome Institute (JGI-PGF)"/>
            <person name="Walter F."/>
            <person name="Albersmeier A."/>
            <person name="Kalinowski J."/>
            <person name="Ruckert C."/>
        </authorList>
    </citation>
    <scope>NUCLEOTIDE SEQUENCE</scope>
    <source>
        <strain evidence="1">KCTC 42651</strain>
    </source>
</reference>
<dbReference type="EMBL" id="BMZS01000002">
    <property type="protein sequence ID" value="GHD44533.1"/>
    <property type="molecule type" value="Genomic_DNA"/>
</dbReference>
<dbReference type="InterPro" id="IPR006175">
    <property type="entry name" value="YjgF/YER057c/UK114"/>
</dbReference>
<dbReference type="CDD" id="cd00448">
    <property type="entry name" value="YjgF_YER057c_UK114_family"/>
    <property type="match status" value="1"/>
</dbReference>
<proteinExistence type="predicted"/>
<keyword evidence="2" id="KW-1185">Reference proteome</keyword>